<dbReference type="EMBL" id="KQ427615">
    <property type="protein sequence ID" value="KOF66870.1"/>
    <property type="molecule type" value="Genomic_DNA"/>
</dbReference>
<protein>
    <submittedName>
        <fullName evidence="1">Uncharacterized protein</fullName>
    </submittedName>
</protein>
<sequence>MQSTTLSNSIARVIYLKRSVKKGNQFFHYTDTNNKLNCKLSLSEILELIFFFVLDIPMTTAVTLTGKSKNTITDWYNIYREVCGAIVYHERRGRWLEQTITLFRSTKIQLRKNAEW</sequence>
<dbReference type="AlphaFoldDB" id="A0A0L8FR26"/>
<name>A0A0L8FR26_OCTBM</name>
<proteinExistence type="predicted"/>
<accession>A0A0L8FR26</accession>
<organism evidence="1">
    <name type="scientific">Octopus bimaculoides</name>
    <name type="common">California two-spotted octopus</name>
    <dbReference type="NCBI Taxonomy" id="37653"/>
    <lineage>
        <taxon>Eukaryota</taxon>
        <taxon>Metazoa</taxon>
        <taxon>Spiralia</taxon>
        <taxon>Lophotrochozoa</taxon>
        <taxon>Mollusca</taxon>
        <taxon>Cephalopoda</taxon>
        <taxon>Coleoidea</taxon>
        <taxon>Octopodiformes</taxon>
        <taxon>Octopoda</taxon>
        <taxon>Incirrata</taxon>
        <taxon>Octopodidae</taxon>
        <taxon>Octopus</taxon>
    </lineage>
</organism>
<evidence type="ECO:0000313" key="1">
    <source>
        <dbReference type="EMBL" id="KOF66870.1"/>
    </source>
</evidence>
<reference evidence="1" key="1">
    <citation type="submission" date="2015-07" db="EMBL/GenBank/DDBJ databases">
        <title>MeaNS - Measles Nucleotide Surveillance Program.</title>
        <authorList>
            <person name="Tran T."/>
            <person name="Druce J."/>
        </authorList>
    </citation>
    <scope>NUCLEOTIDE SEQUENCE</scope>
    <source>
        <strain evidence="1">UCB-OBI-ISO-001</strain>
        <tissue evidence="1">Gonad</tissue>
    </source>
</reference>
<gene>
    <name evidence="1" type="ORF">OCBIM_22011065mg</name>
</gene>